<evidence type="ECO:0000313" key="1">
    <source>
        <dbReference type="EMBL" id="KAH7903146.1"/>
    </source>
</evidence>
<proteinExistence type="predicted"/>
<organism evidence="1 2">
    <name type="scientific">Hygrophoropsis aurantiaca</name>
    <dbReference type="NCBI Taxonomy" id="72124"/>
    <lineage>
        <taxon>Eukaryota</taxon>
        <taxon>Fungi</taxon>
        <taxon>Dikarya</taxon>
        <taxon>Basidiomycota</taxon>
        <taxon>Agaricomycotina</taxon>
        <taxon>Agaricomycetes</taxon>
        <taxon>Agaricomycetidae</taxon>
        <taxon>Boletales</taxon>
        <taxon>Coniophorineae</taxon>
        <taxon>Hygrophoropsidaceae</taxon>
        <taxon>Hygrophoropsis</taxon>
    </lineage>
</organism>
<comment type="caution">
    <text evidence="1">The sequence shown here is derived from an EMBL/GenBank/DDBJ whole genome shotgun (WGS) entry which is preliminary data.</text>
</comment>
<evidence type="ECO:0000313" key="2">
    <source>
        <dbReference type="Proteomes" id="UP000790377"/>
    </source>
</evidence>
<keyword evidence="2" id="KW-1185">Reference proteome</keyword>
<dbReference type="EMBL" id="MU269178">
    <property type="protein sequence ID" value="KAH7903146.1"/>
    <property type="molecule type" value="Genomic_DNA"/>
</dbReference>
<dbReference type="Proteomes" id="UP000790377">
    <property type="component" value="Unassembled WGS sequence"/>
</dbReference>
<accession>A0ACB7ZPY3</accession>
<sequence>MPSLPGPSSTLISRVDHLAQLLEHLPKSLPLNPAESRYDFGLDMEMVNEEGPWFAFNHNLEVCFETHNLRGGGTIVFRERGQHYNALIKMFKDTIKKLTSSLERDFLRETWLERLITAAQLQGAKIPTKGTKRAAFLTESNPPAPLAKRSQNDEGTLDLTTIDSDTSDDGNSITVPVHKPRVLIQLADDPKPLVHPVPTDGAVRQSTFEDMSWKILRTDEEKVAQHKHLAQEWEKSCENLKQEEDAEKAKKKRRERELAAERQRHHRALVKSQNPKKVRAKNINEVLCDDLDSDSGTLSRVDVAELSRPGSLKWKQERSGKRGGTKQERHSRTNWYHPFLWVHINSIAPKVLWSAQSITNALARAQPKLFSHLNKGTVQKWIDKDTKRASWSAATVRNVERRHALAGSGQTGVLAKYPVIVREIIDALRALRTSERIGLECMQRTCAAAHLPADAEDTCEECFFCLVYIMKWHNVLPKVDIVAKDEKHAYTLLVASTADGCFLPFQQVWAVRMDDALERGFNFAFAKSNKKTSHYSTVKTMQEVMLFYLVYGCLNDLILR</sequence>
<name>A0ACB7ZPY3_9AGAM</name>
<reference evidence="1" key="1">
    <citation type="journal article" date="2021" name="New Phytol.">
        <title>Evolutionary innovations through gain and loss of genes in the ectomycorrhizal Boletales.</title>
        <authorList>
            <person name="Wu G."/>
            <person name="Miyauchi S."/>
            <person name="Morin E."/>
            <person name="Kuo A."/>
            <person name="Drula E."/>
            <person name="Varga T."/>
            <person name="Kohler A."/>
            <person name="Feng B."/>
            <person name="Cao Y."/>
            <person name="Lipzen A."/>
            <person name="Daum C."/>
            <person name="Hundley H."/>
            <person name="Pangilinan J."/>
            <person name="Johnson J."/>
            <person name="Barry K."/>
            <person name="LaButti K."/>
            <person name="Ng V."/>
            <person name="Ahrendt S."/>
            <person name="Min B."/>
            <person name="Choi I.G."/>
            <person name="Park H."/>
            <person name="Plett J.M."/>
            <person name="Magnuson J."/>
            <person name="Spatafora J.W."/>
            <person name="Nagy L.G."/>
            <person name="Henrissat B."/>
            <person name="Grigoriev I.V."/>
            <person name="Yang Z.L."/>
            <person name="Xu J."/>
            <person name="Martin F.M."/>
        </authorList>
    </citation>
    <scope>NUCLEOTIDE SEQUENCE</scope>
    <source>
        <strain evidence="1">ATCC 28755</strain>
    </source>
</reference>
<gene>
    <name evidence="1" type="ORF">BJ138DRAFT_1107918</name>
</gene>
<protein>
    <submittedName>
        <fullName evidence="1">Uncharacterized protein</fullName>
    </submittedName>
</protein>